<protein>
    <submittedName>
        <fullName evidence="1">Uncharacterized protein</fullName>
    </submittedName>
</protein>
<gene>
    <name evidence="1" type="ORF">OC842_003885</name>
</gene>
<dbReference type="Proteomes" id="UP001176521">
    <property type="component" value="Unassembled WGS sequence"/>
</dbReference>
<organism evidence="1 2">
    <name type="scientific">Tilletia horrida</name>
    <dbReference type="NCBI Taxonomy" id="155126"/>
    <lineage>
        <taxon>Eukaryota</taxon>
        <taxon>Fungi</taxon>
        <taxon>Dikarya</taxon>
        <taxon>Basidiomycota</taxon>
        <taxon>Ustilaginomycotina</taxon>
        <taxon>Exobasidiomycetes</taxon>
        <taxon>Tilletiales</taxon>
        <taxon>Tilletiaceae</taxon>
        <taxon>Tilletia</taxon>
    </lineage>
</organism>
<evidence type="ECO:0000313" key="2">
    <source>
        <dbReference type="Proteomes" id="UP001176521"/>
    </source>
</evidence>
<proteinExistence type="predicted"/>
<evidence type="ECO:0000313" key="1">
    <source>
        <dbReference type="EMBL" id="KAK0530561.1"/>
    </source>
</evidence>
<dbReference type="AlphaFoldDB" id="A0AAN6JQT1"/>
<keyword evidence="2" id="KW-1185">Reference proteome</keyword>
<reference evidence="1" key="1">
    <citation type="journal article" date="2023" name="PhytoFront">
        <title>Draft Genome Resources of Seven Strains of Tilletia horrida, Causal Agent of Kernel Smut of Rice.</title>
        <authorList>
            <person name="Khanal S."/>
            <person name="Antony Babu S."/>
            <person name="Zhou X.G."/>
        </authorList>
    </citation>
    <scope>NUCLEOTIDE SEQUENCE</scope>
    <source>
        <strain evidence="1">TX3</strain>
    </source>
</reference>
<dbReference type="EMBL" id="JAPDMQ010000211">
    <property type="protein sequence ID" value="KAK0530561.1"/>
    <property type="molecule type" value="Genomic_DNA"/>
</dbReference>
<sequence length="92" mass="10216">MIGSTPELMNSIVQLTERLQQLQAQSEAGMTSNDTIHQVKSSIDQLRKTVKEGHDATMSRFKTGQGCLDELRETQAAILDRLDDIKNTQVAT</sequence>
<comment type="caution">
    <text evidence="1">The sequence shown here is derived from an EMBL/GenBank/DDBJ whole genome shotgun (WGS) entry which is preliminary data.</text>
</comment>
<accession>A0AAN6JQT1</accession>
<name>A0AAN6JQT1_9BASI</name>